<feature type="chain" id="PRO_5046242853" evidence="2">
    <location>
        <begin position="24"/>
        <end position="244"/>
    </location>
</feature>
<dbReference type="InterPro" id="IPR018392">
    <property type="entry name" value="LysM"/>
</dbReference>
<sequence length="244" mass="24854">MKIKNLVLSSAAALALFAATTTAADAATVTVKAGDTVAEIANTYNTSVNAIRDANNLSNVNLIFVGDQLEIGGNTAVASTPVVSAPVATTTQATTTTTTNVAPKTTTPAATTQSANTSSVSAAPKATVTSSSNNNAAAASSSYVAPKQTQTTTVAAKPATTTVTYTSNNSSSENDAKAWIAGRESGGSYTVTNGQYIGKYQLSSSYLNGDYSAANQERVADNYVTSRYGSWSAAKAHSQATGWY</sequence>
<feature type="signal peptide" evidence="2">
    <location>
        <begin position="1"/>
        <end position="23"/>
    </location>
</feature>
<dbReference type="RefSeq" id="WP_137607947.1">
    <property type="nucleotide sequence ID" value="NZ_BJDH01000009.1"/>
</dbReference>
<evidence type="ECO:0000256" key="1">
    <source>
        <dbReference type="SAM" id="MobiDB-lite"/>
    </source>
</evidence>
<feature type="region of interest" description="Disordered" evidence="1">
    <location>
        <begin position="90"/>
        <end position="133"/>
    </location>
</feature>
<keyword evidence="5" id="KW-1185">Reference proteome</keyword>
<dbReference type="Proteomes" id="UP001596227">
    <property type="component" value="Unassembled WGS sequence"/>
</dbReference>
<evidence type="ECO:0000313" key="4">
    <source>
        <dbReference type="EMBL" id="MFC6293660.1"/>
    </source>
</evidence>
<dbReference type="EMBL" id="JBHSSB010000003">
    <property type="protein sequence ID" value="MFC6293660.1"/>
    <property type="molecule type" value="Genomic_DNA"/>
</dbReference>
<dbReference type="InterPro" id="IPR036779">
    <property type="entry name" value="LysM_dom_sf"/>
</dbReference>
<dbReference type="Pfam" id="PF01476">
    <property type="entry name" value="LysM"/>
    <property type="match status" value="1"/>
</dbReference>
<dbReference type="SUPFAM" id="SSF54106">
    <property type="entry name" value="LysM domain"/>
    <property type="match status" value="1"/>
</dbReference>
<evidence type="ECO:0000256" key="2">
    <source>
        <dbReference type="SAM" id="SignalP"/>
    </source>
</evidence>
<feature type="domain" description="LysM" evidence="3">
    <location>
        <begin position="27"/>
        <end position="71"/>
    </location>
</feature>
<feature type="compositionally biased region" description="Low complexity" evidence="1">
    <location>
        <begin position="90"/>
        <end position="123"/>
    </location>
</feature>
<accession>A0ABW1UCF9</accession>
<evidence type="ECO:0000313" key="5">
    <source>
        <dbReference type="Proteomes" id="UP001596227"/>
    </source>
</evidence>
<reference evidence="5" key="1">
    <citation type="journal article" date="2019" name="Int. J. Syst. Evol. Microbiol.">
        <title>The Global Catalogue of Microorganisms (GCM) 10K type strain sequencing project: providing services to taxonomists for standard genome sequencing and annotation.</title>
        <authorList>
            <consortium name="The Broad Institute Genomics Platform"/>
            <consortium name="The Broad Institute Genome Sequencing Center for Infectious Disease"/>
            <person name="Wu L."/>
            <person name="Ma J."/>
        </authorList>
    </citation>
    <scope>NUCLEOTIDE SEQUENCE [LARGE SCALE GENOMIC DNA]</scope>
    <source>
        <strain evidence="5">CCM 8934</strain>
    </source>
</reference>
<protein>
    <submittedName>
        <fullName evidence="4">LysM peptidoglycan-binding domain-containing protein</fullName>
    </submittedName>
</protein>
<name>A0ABW1UCF9_9LACO</name>
<gene>
    <name evidence="4" type="ORF">ACFQH1_00135</name>
</gene>
<comment type="caution">
    <text evidence="4">The sequence shown here is derived from an EMBL/GenBank/DDBJ whole genome shotgun (WGS) entry which is preliminary data.</text>
</comment>
<dbReference type="PROSITE" id="PS51782">
    <property type="entry name" value="LYSM"/>
    <property type="match status" value="1"/>
</dbReference>
<dbReference type="SMART" id="SM00257">
    <property type="entry name" value="LysM"/>
    <property type="match status" value="1"/>
</dbReference>
<proteinExistence type="predicted"/>
<dbReference type="CDD" id="cd00118">
    <property type="entry name" value="LysM"/>
    <property type="match status" value="1"/>
</dbReference>
<keyword evidence="2" id="KW-0732">Signal</keyword>
<dbReference type="Gene3D" id="3.10.350.10">
    <property type="entry name" value="LysM domain"/>
    <property type="match status" value="1"/>
</dbReference>
<evidence type="ECO:0000259" key="3">
    <source>
        <dbReference type="PROSITE" id="PS51782"/>
    </source>
</evidence>
<organism evidence="4 5">
    <name type="scientific">Lactiplantibacillus daoliensis</name>
    <dbReference type="NCBI Taxonomy" id="2559916"/>
    <lineage>
        <taxon>Bacteria</taxon>
        <taxon>Bacillati</taxon>
        <taxon>Bacillota</taxon>
        <taxon>Bacilli</taxon>
        <taxon>Lactobacillales</taxon>
        <taxon>Lactobacillaceae</taxon>
        <taxon>Lactiplantibacillus</taxon>
    </lineage>
</organism>